<dbReference type="Proteomes" id="UP000693970">
    <property type="component" value="Unassembled WGS sequence"/>
</dbReference>
<sequence length="700" mass="76137">MSATISNDDIAPSRDALDVVPNAGSTFGNSDTSIIEASTNSNNNDSHTPSILSTSHSVVAARRVVPQDGIAGQPPITNSSNAQQSRPVASTTTQLQSWKPHPFDVFHGSSKNSGNEYFTSLVKQHLQNYTLAQKCNNEDLRRAIADKIISDVEKKGGHFLGPFPAARQRKQKSILFTSPPPLLNKERQYKKVHRCMLRRIKAASENEKKRPASALTYPPSSTTNSTAAAPPRIRTILYTPSPPTLSPQKRRRTISTKFRAAVKAGMKQAMMDPNPPSSSNSYSIGITEETVDTTNSNSNYYSNSRCSASARNASDDTTPHNSNSNGVGNDSSDETQSFKHKQEDEVNDALSKKETKEDSDTSVEECASSACLSPHKSDSPQSQSNYLSLREVLEPPQTPFNNEKTRNSSTMSSISSMPSTPCRGSITRQGLFLSPPSTPLKRNKSCRDDTGFNVARTDFLGFPKETLLSPGSVSAWNSFLVAPRSPMIDISFESNMQENILEYDNEHSPGFLESPIGWPTVAGGSANGDDTSILACSLMNGMMIQTPSLGPYPSPSANLRRISVATTATNIALQHTTPSRTRQSSTPVYEMGQSQSFSWTCEVSSMDDTLKSLRINLSKVYSGESPMQGTIMMDPVGKNNSIKDSVLSPIDRNLFPPSNALKKVRATAYSSPRGKGVGMLSGNYETWASNDEDHVMQMMP</sequence>
<keyword evidence="3" id="KW-1185">Reference proteome</keyword>
<feature type="region of interest" description="Disordered" evidence="1">
    <location>
        <begin position="204"/>
        <end position="445"/>
    </location>
</feature>
<feature type="compositionally biased region" description="Polar residues" evidence="1">
    <location>
        <begin position="75"/>
        <end position="96"/>
    </location>
</feature>
<organism evidence="2 3">
    <name type="scientific">Nitzschia inconspicua</name>
    <dbReference type="NCBI Taxonomy" id="303405"/>
    <lineage>
        <taxon>Eukaryota</taxon>
        <taxon>Sar</taxon>
        <taxon>Stramenopiles</taxon>
        <taxon>Ochrophyta</taxon>
        <taxon>Bacillariophyta</taxon>
        <taxon>Bacillariophyceae</taxon>
        <taxon>Bacillariophycidae</taxon>
        <taxon>Bacillariales</taxon>
        <taxon>Bacillariaceae</taxon>
        <taxon>Nitzschia</taxon>
    </lineage>
</organism>
<protein>
    <submittedName>
        <fullName evidence="2">Uncharacterized protein</fullName>
    </submittedName>
</protein>
<accession>A0A9K3PRH7</accession>
<feature type="compositionally biased region" description="Low complexity" evidence="1">
    <location>
        <begin position="295"/>
        <end position="312"/>
    </location>
</feature>
<feature type="region of interest" description="Disordered" evidence="1">
    <location>
        <begin position="15"/>
        <end position="49"/>
    </location>
</feature>
<comment type="caution">
    <text evidence="2">The sequence shown here is derived from an EMBL/GenBank/DDBJ whole genome shotgun (WGS) entry which is preliminary data.</text>
</comment>
<feature type="region of interest" description="Disordered" evidence="1">
    <location>
        <begin position="69"/>
        <end position="96"/>
    </location>
</feature>
<dbReference type="EMBL" id="JAGRRH010000015">
    <property type="protein sequence ID" value="KAG7356726.1"/>
    <property type="molecule type" value="Genomic_DNA"/>
</dbReference>
<feature type="compositionally biased region" description="Low complexity" evidence="1">
    <location>
        <begin position="408"/>
        <end position="421"/>
    </location>
</feature>
<evidence type="ECO:0000313" key="3">
    <source>
        <dbReference type="Proteomes" id="UP000693970"/>
    </source>
</evidence>
<feature type="compositionally biased region" description="Low complexity" evidence="1">
    <location>
        <begin position="321"/>
        <end position="330"/>
    </location>
</feature>
<reference evidence="2" key="2">
    <citation type="submission" date="2021-04" db="EMBL/GenBank/DDBJ databases">
        <authorList>
            <person name="Podell S."/>
        </authorList>
    </citation>
    <scope>NUCLEOTIDE SEQUENCE</scope>
    <source>
        <strain evidence="2">Hildebrandi</strain>
    </source>
</reference>
<feature type="compositionally biased region" description="Polar residues" evidence="1">
    <location>
        <begin position="23"/>
        <end position="49"/>
    </location>
</feature>
<proteinExistence type="predicted"/>
<name>A0A9K3PRH7_9STRA</name>
<dbReference type="AlphaFoldDB" id="A0A9K3PRH7"/>
<reference evidence="2" key="1">
    <citation type="journal article" date="2021" name="Sci. Rep.">
        <title>Diploid genomic architecture of Nitzschia inconspicua, an elite biomass production diatom.</title>
        <authorList>
            <person name="Oliver A."/>
            <person name="Podell S."/>
            <person name="Pinowska A."/>
            <person name="Traller J.C."/>
            <person name="Smith S.R."/>
            <person name="McClure R."/>
            <person name="Beliaev A."/>
            <person name="Bohutskyi P."/>
            <person name="Hill E.A."/>
            <person name="Rabines A."/>
            <person name="Zheng H."/>
            <person name="Allen L.Z."/>
            <person name="Kuo A."/>
            <person name="Grigoriev I.V."/>
            <person name="Allen A.E."/>
            <person name="Hazlebeck D."/>
            <person name="Allen E.E."/>
        </authorList>
    </citation>
    <scope>NUCLEOTIDE SEQUENCE</scope>
    <source>
        <strain evidence="2">Hildebrandi</strain>
    </source>
</reference>
<feature type="compositionally biased region" description="Basic and acidic residues" evidence="1">
    <location>
        <begin position="336"/>
        <end position="359"/>
    </location>
</feature>
<feature type="compositionally biased region" description="Polar residues" evidence="1">
    <location>
        <begin position="218"/>
        <end position="227"/>
    </location>
</feature>
<gene>
    <name evidence="2" type="ORF">IV203_001412</name>
</gene>
<evidence type="ECO:0000313" key="2">
    <source>
        <dbReference type="EMBL" id="KAG7356726.1"/>
    </source>
</evidence>
<evidence type="ECO:0000256" key="1">
    <source>
        <dbReference type="SAM" id="MobiDB-lite"/>
    </source>
</evidence>